<accession>A0A2T0PPM4</accession>
<dbReference type="InterPro" id="IPR010982">
    <property type="entry name" value="Lambda_DNA-bd_dom_sf"/>
</dbReference>
<dbReference type="CDD" id="cd00093">
    <property type="entry name" value="HTH_XRE"/>
    <property type="match status" value="1"/>
</dbReference>
<dbReference type="AlphaFoldDB" id="A0A2T0PPM4"/>
<dbReference type="Proteomes" id="UP000237846">
    <property type="component" value="Unassembled WGS sequence"/>
</dbReference>
<keyword evidence="3" id="KW-1185">Reference proteome</keyword>
<name>A0A2T0PPM4_9ACTN</name>
<feature type="domain" description="HTH cro/C1-type" evidence="1">
    <location>
        <begin position="12"/>
        <end position="67"/>
    </location>
</feature>
<evidence type="ECO:0000313" key="2">
    <source>
        <dbReference type="EMBL" id="PRX90855.1"/>
    </source>
</evidence>
<comment type="caution">
    <text evidence="2">The sequence shown here is derived from an EMBL/GenBank/DDBJ whole genome shotgun (WGS) entry which is preliminary data.</text>
</comment>
<evidence type="ECO:0000259" key="1">
    <source>
        <dbReference type="PROSITE" id="PS50943"/>
    </source>
</evidence>
<proteinExistence type="predicted"/>
<dbReference type="InterPro" id="IPR001387">
    <property type="entry name" value="Cro/C1-type_HTH"/>
</dbReference>
<organism evidence="2 3">
    <name type="scientific">Allonocardiopsis opalescens</name>
    <dbReference type="NCBI Taxonomy" id="1144618"/>
    <lineage>
        <taxon>Bacteria</taxon>
        <taxon>Bacillati</taxon>
        <taxon>Actinomycetota</taxon>
        <taxon>Actinomycetes</taxon>
        <taxon>Streptosporangiales</taxon>
        <taxon>Allonocardiopsis</taxon>
    </lineage>
</organism>
<dbReference type="SUPFAM" id="SSF47413">
    <property type="entry name" value="lambda repressor-like DNA-binding domains"/>
    <property type="match status" value="1"/>
</dbReference>
<gene>
    <name evidence="2" type="ORF">CLV72_11651</name>
</gene>
<protein>
    <recommendedName>
        <fullName evidence="1">HTH cro/C1-type domain-containing protein</fullName>
    </recommendedName>
</protein>
<dbReference type="PROSITE" id="PS50943">
    <property type="entry name" value="HTH_CROC1"/>
    <property type="match status" value="1"/>
</dbReference>
<sequence length="336" mass="36696">MNEGLTSINEQLRVRRQEGLKITKGDLAWLSSTARGTVTNLEAGRGDPELRTVRRIANALGMSIVSQNPGYDIATGPISLVEAIDVPALRRMIEIIKAVRDESSSTARVLASLYGGLARDLPTFRGDSEAEKSMRRFRVQELQEAFAEHLEDRAEDWPVLDLLNRLSGVKWRPFTGRAPITSAGPSVADGLGAESAAYAPPTAESRAAMERRLTVPPTMMPGYLEAQISGIETSVAHLTASVNELRVMLHRMASGSGYERTAIRALNKLPLPLRRALVHGEVFDSKVSADSDAVYAALAIRAPGDVTRTHSHMDDVLQQLKDEHSPSPEEADRQEE</sequence>
<dbReference type="RefSeq" id="WP_106253800.1">
    <property type="nucleotide sequence ID" value="NZ_PVZC01000016.1"/>
</dbReference>
<dbReference type="SMART" id="SM00530">
    <property type="entry name" value="HTH_XRE"/>
    <property type="match status" value="1"/>
</dbReference>
<dbReference type="GO" id="GO:0003677">
    <property type="term" value="F:DNA binding"/>
    <property type="evidence" value="ECO:0007669"/>
    <property type="project" value="InterPro"/>
</dbReference>
<evidence type="ECO:0000313" key="3">
    <source>
        <dbReference type="Proteomes" id="UP000237846"/>
    </source>
</evidence>
<dbReference type="OrthoDB" id="5114244at2"/>
<dbReference type="Gene3D" id="1.10.260.40">
    <property type="entry name" value="lambda repressor-like DNA-binding domains"/>
    <property type="match status" value="1"/>
</dbReference>
<reference evidence="2 3" key="1">
    <citation type="submission" date="2018-03" db="EMBL/GenBank/DDBJ databases">
        <title>Genomic Encyclopedia of Archaeal and Bacterial Type Strains, Phase II (KMG-II): from individual species to whole genera.</title>
        <authorList>
            <person name="Goeker M."/>
        </authorList>
    </citation>
    <scope>NUCLEOTIDE SEQUENCE [LARGE SCALE GENOMIC DNA]</scope>
    <source>
        <strain evidence="2 3">DSM 45601</strain>
    </source>
</reference>
<dbReference type="EMBL" id="PVZC01000016">
    <property type="protein sequence ID" value="PRX90855.1"/>
    <property type="molecule type" value="Genomic_DNA"/>
</dbReference>